<dbReference type="GO" id="GO:0005634">
    <property type="term" value="C:nucleus"/>
    <property type="evidence" value="ECO:0007669"/>
    <property type="project" value="UniProtKB-SubCell"/>
</dbReference>
<proteinExistence type="predicted"/>
<keyword evidence="1 4" id="KW-0238">DNA-binding</keyword>
<dbReference type="Gene3D" id="1.10.10.60">
    <property type="entry name" value="Homeodomain-like"/>
    <property type="match status" value="3"/>
</dbReference>
<keyword evidence="2 4" id="KW-0371">Homeobox</keyword>
<feature type="domain" description="Homeobox" evidence="7">
    <location>
        <begin position="145"/>
        <end position="205"/>
    </location>
</feature>
<dbReference type="AlphaFoldDB" id="E4Y206"/>
<dbReference type="PROSITE" id="PS50071">
    <property type="entry name" value="HOMEOBOX_2"/>
    <property type="match status" value="3"/>
</dbReference>
<feature type="domain" description="Homeobox" evidence="7">
    <location>
        <begin position="78"/>
        <end position="129"/>
    </location>
</feature>
<feature type="DNA-binding region" description="Homeobox" evidence="4">
    <location>
        <begin position="147"/>
        <end position="206"/>
    </location>
</feature>
<evidence type="ECO:0000313" key="8">
    <source>
        <dbReference type="EMBL" id="CBY15900.1"/>
    </source>
</evidence>
<sequence length="273" mass="32324">MDGKNLDSERKRRLFSEDDLQILISTYEANPAPDSKEWKKLATNLNRSTEVIHKWFYRRRQKEKNEAKKIKELKSGHFSDRDRRMLVSAYENDPMPGREIYLELSQKLNRKSESIIQWFKKRRAQEREQKEKQVIDEQETQDDEDREKLNSGPFSDDHRRILFASFDANQHPGSEGYRELAERLNRKKDSIIGWFRIKRKQKRQADQEAVPMEVENLPGITIEEIEEREESDEDEYEILTTTITKSICVGGPIINKEGVKVGYVTAEEVRKTF</sequence>
<accession>E4Y206</accession>
<dbReference type="CDD" id="cd00086">
    <property type="entry name" value="homeodomain"/>
    <property type="match status" value="3"/>
</dbReference>
<dbReference type="EMBL" id="FN653729">
    <property type="protein sequence ID" value="CBY15900.1"/>
    <property type="molecule type" value="Genomic_DNA"/>
</dbReference>
<evidence type="ECO:0000256" key="5">
    <source>
        <dbReference type="RuleBase" id="RU000682"/>
    </source>
</evidence>
<evidence type="ECO:0000256" key="3">
    <source>
        <dbReference type="ARBA" id="ARBA00023242"/>
    </source>
</evidence>
<reference evidence="8" key="1">
    <citation type="journal article" date="2010" name="Science">
        <title>Plasticity of animal genome architecture unmasked by rapid evolution of a pelagic tunicate.</title>
        <authorList>
            <person name="Denoeud F."/>
            <person name="Henriet S."/>
            <person name="Mungpakdee S."/>
            <person name="Aury J.M."/>
            <person name="Da Silva C."/>
            <person name="Brinkmann H."/>
            <person name="Mikhaleva J."/>
            <person name="Olsen L.C."/>
            <person name="Jubin C."/>
            <person name="Canestro C."/>
            <person name="Bouquet J.M."/>
            <person name="Danks G."/>
            <person name="Poulain J."/>
            <person name="Campsteijn C."/>
            <person name="Adamski M."/>
            <person name="Cross I."/>
            <person name="Yadetie F."/>
            <person name="Muffato M."/>
            <person name="Louis A."/>
            <person name="Butcher S."/>
            <person name="Tsagkogeorga G."/>
            <person name="Konrad A."/>
            <person name="Singh S."/>
            <person name="Jensen M.F."/>
            <person name="Cong E.H."/>
            <person name="Eikeseth-Otteraa H."/>
            <person name="Noel B."/>
            <person name="Anthouard V."/>
            <person name="Porcel B.M."/>
            <person name="Kachouri-Lafond R."/>
            <person name="Nishino A."/>
            <person name="Ugolini M."/>
            <person name="Chourrout P."/>
            <person name="Nishida H."/>
            <person name="Aasland R."/>
            <person name="Huzurbazar S."/>
            <person name="Westhof E."/>
            <person name="Delsuc F."/>
            <person name="Lehrach H."/>
            <person name="Reinhardt R."/>
            <person name="Weissenbach J."/>
            <person name="Roy S.W."/>
            <person name="Artiguenave F."/>
            <person name="Postlethwait J.H."/>
            <person name="Manak J.R."/>
            <person name="Thompson E.M."/>
            <person name="Jaillon O."/>
            <person name="Du Pasquier L."/>
            <person name="Boudinot P."/>
            <person name="Liberles D.A."/>
            <person name="Volff J.N."/>
            <person name="Philippe H."/>
            <person name="Lenhard B."/>
            <person name="Roest Crollius H."/>
            <person name="Wincker P."/>
            <person name="Chourrout D."/>
        </authorList>
    </citation>
    <scope>NUCLEOTIDE SEQUENCE [LARGE SCALE GENOMIC DNA]</scope>
</reference>
<keyword evidence="9" id="KW-1185">Reference proteome</keyword>
<evidence type="ECO:0000256" key="1">
    <source>
        <dbReference type="ARBA" id="ARBA00023125"/>
    </source>
</evidence>
<dbReference type="Pfam" id="PF00046">
    <property type="entry name" value="Homeodomain"/>
    <property type="match status" value="3"/>
</dbReference>
<organism evidence="8">
    <name type="scientific">Oikopleura dioica</name>
    <name type="common">Tunicate</name>
    <dbReference type="NCBI Taxonomy" id="34765"/>
    <lineage>
        <taxon>Eukaryota</taxon>
        <taxon>Metazoa</taxon>
        <taxon>Chordata</taxon>
        <taxon>Tunicata</taxon>
        <taxon>Appendicularia</taxon>
        <taxon>Copelata</taxon>
        <taxon>Oikopleuridae</taxon>
        <taxon>Oikopleura</taxon>
    </lineage>
</organism>
<evidence type="ECO:0000259" key="7">
    <source>
        <dbReference type="PROSITE" id="PS50071"/>
    </source>
</evidence>
<comment type="subcellular location">
    <subcellularLocation>
        <location evidence="4 5">Nucleus</location>
    </subcellularLocation>
</comment>
<feature type="domain" description="Homeobox" evidence="7">
    <location>
        <begin position="6"/>
        <end position="66"/>
    </location>
</feature>
<evidence type="ECO:0000256" key="2">
    <source>
        <dbReference type="ARBA" id="ARBA00023155"/>
    </source>
</evidence>
<feature type="compositionally biased region" description="Acidic residues" evidence="6">
    <location>
        <begin position="136"/>
        <end position="145"/>
    </location>
</feature>
<protein>
    <recommendedName>
        <fullName evidence="7">Homeobox domain-containing protein</fullName>
    </recommendedName>
</protein>
<dbReference type="PANTHER" id="PTHR11636">
    <property type="entry name" value="POU DOMAIN"/>
    <property type="match status" value="1"/>
</dbReference>
<feature type="DNA-binding region" description="Homeobox" evidence="4">
    <location>
        <begin position="80"/>
        <end position="130"/>
    </location>
</feature>
<feature type="DNA-binding region" description="Homeobox" evidence="4">
    <location>
        <begin position="8"/>
        <end position="67"/>
    </location>
</feature>
<evidence type="ECO:0000256" key="4">
    <source>
        <dbReference type="PROSITE-ProRule" id="PRU00108"/>
    </source>
</evidence>
<evidence type="ECO:0000313" key="9">
    <source>
        <dbReference type="Proteomes" id="UP000001307"/>
    </source>
</evidence>
<dbReference type="SMART" id="SM00389">
    <property type="entry name" value="HOX"/>
    <property type="match status" value="3"/>
</dbReference>
<feature type="region of interest" description="Disordered" evidence="6">
    <location>
        <begin position="127"/>
        <end position="156"/>
    </location>
</feature>
<dbReference type="InParanoid" id="E4Y206"/>
<keyword evidence="3 4" id="KW-0539">Nucleus</keyword>
<evidence type="ECO:0000256" key="6">
    <source>
        <dbReference type="SAM" id="MobiDB-lite"/>
    </source>
</evidence>
<dbReference type="SUPFAM" id="SSF46689">
    <property type="entry name" value="Homeodomain-like"/>
    <property type="match status" value="3"/>
</dbReference>
<dbReference type="InterPro" id="IPR050255">
    <property type="entry name" value="POU_domain_TF"/>
</dbReference>
<gene>
    <name evidence="8" type="ORF">GSOID_T00016189001</name>
</gene>
<dbReference type="GO" id="GO:0000981">
    <property type="term" value="F:DNA-binding transcription factor activity, RNA polymerase II-specific"/>
    <property type="evidence" value="ECO:0007669"/>
    <property type="project" value="TreeGrafter"/>
</dbReference>
<name>E4Y206_OIKDI</name>
<dbReference type="InterPro" id="IPR001356">
    <property type="entry name" value="HD"/>
</dbReference>
<dbReference type="GO" id="GO:0000978">
    <property type="term" value="F:RNA polymerase II cis-regulatory region sequence-specific DNA binding"/>
    <property type="evidence" value="ECO:0007669"/>
    <property type="project" value="TreeGrafter"/>
</dbReference>
<dbReference type="InterPro" id="IPR009057">
    <property type="entry name" value="Homeodomain-like_sf"/>
</dbReference>
<dbReference type="OrthoDB" id="6159439at2759"/>
<dbReference type="Proteomes" id="UP000001307">
    <property type="component" value="Unassembled WGS sequence"/>
</dbReference>